<reference evidence="1" key="2">
    <citation type="journal article" date="2015" name="Data Brief">
        <title>Shoot transcriptome of the giant reed, Arundo donax.</title>
        <authorList>
            <person name="Barrero R.A."/>
            <person name="Guerrero F.D."/>
            <person name="Moolhuijzen P."/>
            <person name="Goolsby J.A."/>
            <person name="Tidwell J."/>
            <person name="Bellgard S.E."/>
            <person name="Bellgard M.I."/>
        </authorList>
    </citation>
    <scope>NUCLEOTIDE SEQUENCE</scope>
    <source>
        <tissue evidence="1">Shoot tissue taken approximately 20 cm above the soil surface</tissue>
    </source>
</reference>
<evidence type="ECO:0000313" key="1">
    <source>
        <dbReference type="EMBL" id="JAD25160.1"/>
    </source>
</evidence>
<name>A0A0A8YI81_ARUDO</name>
<dbReference type="AlphaFoldDB" id="A0A0A8YI81"/>
<reference evidence="1" key="1">
    <citation type="submission" date="2014-09" db="EMBL/GenBank/DDBJ databases">
        <authorList>
            <person name="Magalhaes I.L.F."/>
            <person name="Oliveira U."/>
            <person name="Santos F.R."/>
            <person name="Vidigal T.H.D.A."/>
            <person name="Brescovit A.D."/>
            <person name="Santos A.J."/>
        </authorList>
    </citation>
    <scope>NUCLEOTIDE SEQUENCE</scope>
    <source>
        <tissue evidence="1">Shoot tissue taken approximately 20 cm above the soil surface</tissue>
    </source>
</reference>
<organism evidence="1">
    <name type="scientific">Arundo donax</name>
    <name type="common">Giant reed</name>
    <name type="synonym">Donax arundinaceus</name>
    <dbReference type="NCBI Taxonomy" id="35708"/>
    <lineage>
        <taxon>Eukaryota</taxon>
        <taxon>Viridiplantae</taxon>
        <taxon>Streptophyta</taxon>
        <taxon>Embryophyta</taxon>
        <taxon>Tracheophyta</taxon>
        <taxon>Spermatophyta</taxon>
        <taxon>Magnoliopsida</taxon>
        <taxon>Liliopsida</taxon>
        <taxon>Poales</taxon>
        <taxon>Poaceae</taxon>
        <taxon>PACMAD clade</taxon>
        <taxon>Arundinoideae</taxon>
        <taxon>Arundineae</taxon>
        <taxon>Arundo</taxon>
    </lineage>
</organism>
<dbReference type="EMBL" id="GBRH01272735">
    <property type="protein sequence ID" value="JAD25160.1"/>
    <property type="molecule type" value="Transcribed_RNA"/>
</dbReference>
<sequence length="50" mass="5446">MRSNNARAASIRPALQYPSIIAFHDTTLLLIALRLALKTSLAEARSPALQ</sequence>
<protein>
    <submittedName>
        <fullName evidence="1">Uncharacterized protein</fullName>
    </submittedName>
</protein>
<accession>A0A0A8YI81</accession>
<proteinExistence type="predicted"/>